<dbReference type="Proteomes" id="UP000466442">
    <property type="component" value="Linkage Group LG16"/>
</dbReference>
<proteinExistence type="predicted"/>
<comment type="caution">
    <text evidence="1">The sequence shown here is derived from an EMBL/GenBank/DDBJ whole genome shotgun (WGS) entry which is preliminary data.</text>
</comment>
<dbReference type="EMBL" id="WIXP02000016">
    <property type="protein sequence ID" value="KAF6198072.1"/>
    <property type="molecule type" value="Genomic_DNA"/>
</dbReference>
<evidence type="ECO:0000313" key="1">
    <source>
        <dbReference type="EMBL" id="KAF6198072.1"/>
    </source>
</evidence>
<evidence type="ECO:0000313" key="2">
    <source>
        <dbReference type="Proteomes" id="UP000466442"/>
    </source>
</evidence>
<name>A0A8S9WMH1_APOLU</name>
<accession>A0A8S9WMH1</accession>
<gene>
    <name evidence="1" type="ORF">GE061_007818</name>
</gene>
<reference evidence="1" key="1">
    <citation type="journal article" date="2021" name="Mol. Ecol. Resour.">
        <title>Apolygus lucorum genome provides insights into omnivorousness and mesophyll feeding.</title>
        <authorList>
            <person name="Liu Y."/>
            <person name="Liu H."/>
            <person name="Wang H."/>
            <person name="Huang T."/>
            <person name="Liu B."/>
            <person name="Yang B."/>
            <person name="Yin L."/>
            <person name="Li B."/>
            <person name="Zhang Y."/>
            <person name="Zhang S."/>
            <person name="Jiang F."/>
            <person name="Zhang X."/>
            <person name="Ren Y."/>
            <person name="Wang B."/>
            <person name="Wang S."/>
            <person name="Lu Y."/>
            <person name="Wu K."/>
            <person name="Fan W."/>
            <person name="Wang G."/>
        </authorList>
    </citation>
    <scope>NUCLEOTIDE SEQUENCE</scope>
    <source>
        <strain evidence="1">12Hb</strain>
    </source>
</reference>
<protein>
    <submittedName>
        <fullName evidence="1">Uncharacterized protein</fullName>
    </submittedName>
</protein>
<sequence>MQVKKYGQKIHLGGEWQSRFVFTLTLSACCLFFNNYEEKCHKKSQNRVISTTMFKNLEKRFSPVKKRKKMVFVIFFDLFRK</sequence>
<organism evidence="1 2">
    <name type="scientific">Apolygus lucorum</name>
    <name type="common">Small green plant bug</name>
    <name type="synonym">Lygocoris lucorum</name>
    <dbReference type="NCBI Taxonomy" id="248454"/>
    <lineage>
        <taxon>Eukaryota</taxon>
        <taxon>Metazoa</taxon>
        <taxon>Ecdysozoa</taxon>
        <taxon>Arthropoda</taxon>
        <taxon>Hexapoda</taxon>
        <taxon>Insecta</taxon>
        <taxon>Pterygota</taxon>
        <taxon>Neoptera</taxon>
        <taxon>Paraneoptera</taxon>
        <taxon>Hemiptera</taxon>
        <taxon>Heteroptera</taxon>
        <taxon>Panheteroptera</taxon>
        <taxon>Cimicomorpha</taxon>
        <taxon>Miridae</taxon>
        <taxon>Mirini</taxon>
        <taxon>Apolygus</taxon>
    </lineage>
</organism>
<keyword evidence="2" id="KW-1185">Reference proteome</keyword>
<dbReference type="AlphaFoldDB" id="A0A8S9WMH1"/>